<keyword evidence="1" id="KW-1133">Transmembrane helix</keyword>
<evidence type="ECO:0000313" key="2">
    <source>
        <dbReference type="EMBL" id="SDM95059.1"/>
    </source>
</evidence>
<gene>
    <name evidence="2" type="ORF">SAMN04489726_4156</name>
</gene>
<evidence type="ECO:0000256" key="1">
    <source>
        <dbReference type="SAM" id="Phobius"/>
    </source>
</evidence>
<sequence>MSAESGKLIVHATYHRRLQRELPNDTSGARVLVADRGELAEWGGTATFELPEGSYEVSAAVSRTEADFLGEGEHEETVYGEARTIVLVPAGGSAELYYAPPWTSSGPGALATTRPRTGGLRALLPVFAAPLVIVAIVAITLAILAAVLL</sequence>
<dbReference type="AlphaFoldDB" id="A0A1G9XE25"/>
<organism evidence="2 3">
    <name type="scientific">Allokutzneria albata</name>
    <name type="common">Kibdelosporangium albatum</name>
    <dbReference type="NCBI Taxonomy" id="211114"/>
    <lineage>
        <taxon>Bacteria</taxon>
        <taxon>Bacillati</taxon>
        <taxon>Actinomycetota</taxon>
        <taxon>Actinomycetes</taxon>
        <taxon>Pseudonocardiales</taxon>
        <taxon>Pseudonocardiaceae</taxon>
        <taxon>Allokutzneria</taxon>
    </lineage>
</organism>
<reference evidence="2 3" key="1">
    <citation type="submission" date="2016-10" db="EMBL/GenBank/DDBJ databases">
        <authorList>
            <person name="de Groot N.N."/>
        </authorList>
    </citation>
    <scope>NUCLEOTIDE SEQUENCE [LARGE SCALE GENOMIC DNA]</scope>
    <source>
        <strain evidence="2 3">DSM 44149</strain>
    </source>
</reference>
<keyword evidence="1" id="KW-0812">Transmembrane</keyword>
<keyword evidence="1" id="KW-0472">Membrane</keyword>
<dbReference type="EMBL" id="LT629701">
    <property type="protein sequence ID" value="SDM95059.1"/>
    <property type="molecule type" value="Genomic_DNA"/>
</dbReference>
<dbReference type="OrthoDB" id="9899526at2"/>
<keyword evidence="3" id="KW-1185">Reference proteome</keyword>
<feature type="transmembrane region" description="Helical" evidence="1">
    <location>
        <begin position="122"/>
        <end position="148"/>
    </location>
</feature>
<dbReference type="STRING" id="211114.SAMN04489726_4156"/>
<evidence type="ECO:0000313" key="3">
    <source>
        <dbReference type="Proteomes" id="UP000183376"/>
    </source>
</evidence>
<dbReference type="RefSeq" id="WP_030430542.1">
    <property type="nucleotide sequence ID" value="NZ_JOEF01000013.1"/>
</dbReference>
<name>A0A1G9XE25_ALLAB</name>
<proteinExistence type="predicted"/>
<accession>A0A1G9XE25</accession>
<dbReference type="Proteomes" id="UP000183376">
    <property type="component" value="Chromosome I"/>
</dbReference>
<protein>
    <submittedName>
        <fullName evidence="2">Uncharacterized protein</fullName>
    </submittedName>
</protein>